<dbReference type="EMBL" id="KN822022">
    <property type="protein sequence ID" value="KIM65486.1"/>
    <property type="molecule type" value="Genomic_DNA"/>
</dbReference>
<organism evidence="1 2">
    <name type="scientific">Scleroderma citrinum Foug A</name>
    <dbReference type="NCBI Taxonomy" id="1036808"/>
    <lineage>
        <taxon>Eukaryota</taxon>
        <taxon>Fungi</taxon>
        <taxon>Dikarya</taxon>
        <taxon>Basidiomycota</taxon>
        <taxon>Agaricomycotina</taxon>
        <taxon>Agaricomycetes</taxon>
        <taxon>Agaricomycetidae</taxon>
        <taxon>Boletales</taxon>
        <taxon>Sclerodermatineae</taxon>
        <taxon>Sclerodermataceae</taxon>
        <taxon>Scleroderma</taxon>
    </lineage>
</organism>
<evidence type="ECO:0000313" key="2">
    <source>
        <dbReference type="Proteomes" id="UP000053989"/>
    </source>
</evidence>
<dbReference type="AlphaFoldDB" id="A0A0C3EC14"/>
<dbReference type="HOGENOM" id="CLU_156048_0_0_1"/>
<sequence>MDLVELLNPAIEAHNMFDATEKDIFDAVMEAKKVQGELASTSDDDNEPIEVPPTCREALQAMFVLHKYTNVINDLLACTVEMNLGSFARKIHMEEMHDMKDTKITLYFTRKE</sequence>
<keyword evidence="2" id="KW-1185">Reference proteome</keyword>
<proteinExistence type="predicted"/>
<dbReference type="InParanoid" id="A0A0C3EC14"/>
<gene>
    <name evidence="1" type="ORF">SCLCIDRAFT_112570</name>
</gene>
<dbReference type="Proteomes" id="UP000053989">
    <property type="component" value="Unassembled WGS sequence"/>
</dbReference>
<name>A0A0C3EC14_9AGAM</name>
<protein>
    <submittedName>
        <fullName evidence="1">Uncharacterized protein</fullName>
    </submittedName>
</protein>
<evidence type="ECO:0000313" key="1">
    <source>
        <dbReference type="EMBL" id="KIM65486.1"/>
    </source>
</evidence>
<reference evidence="1 2" key="1">
    <citation type="submission" date="2014-04" db="EMBL/GenBank/DDBJ databases">
        <authorList>
            <consortium name="DOE Joint Genome Institute"/>
            <person name="Kuo A."/>
            <person name="Kohler A."/>
            <person name="Nagy L.G."/>
            <person name="Floudas D."/>
            <person name="Copeland A."/>
            <person name="Barry K.W."/>
            <person name="Cichocki N."/>
            <person name="Veneault-Fourrey C."/>
            <person name="LaButti K."/>
            <person name="Lindquist E.A."/>
            <person name="Lipzen A."/>
            <person name="Lundell T."/>
            <person name="Morin E."/>
            <person name="Murat C."/>
            <person name="Sun H."/>
            <person name="Tunlid A."/>
            <person name="Henrissat B."/>
            <person name="Grigoriev I.V."/>
            <person name="Hibbett D.S."/>
            <person name="Martin F."/>
            <person name="Nordberg H.P."/>
            <person name="Cantor M.N."/>
            <person name="Hua S.X."/>
        </authorList>
    </citation>
    <scope>NUCLEOTIDE SEQUENCE [LARGE SCALE GENOMIC DNA]</scope>
    <source>
        <strain evidence="1 2">Foug A</strain>
    </source>
</reference>
<dbReference type="OrthoDB" id="162969at2759"/>
<accession>A0A0C3EC14</accession>
<reference evidence="2" key="2">
    <citation type="submission" date="2015-01" db="EMBL/GenBank/DDBJ databases">
        <title>Evolutionary Origins and Diversification of the Mycorrhizal Mutualists.</title>
        <authorList>
            <consortium name="DOE Joint Genome Institute"/>
            <consortium name="Mycorrhizal Genomics Consortium"/>
            <person name="Kohler A."/>
            <person name="Kuo A."/>
            <person name="Nagy L.G."/>
            <person name="Floudas D."/>
            <person name="Copeland A."/>
            <person name="Barry K.W."/>
            <person name="Cichocki N."/>
            <person name="Veneault-Fourrey C."/>
            <person name="LaButti K."/>
            <person name="Lindquist E.A."/>
            <person name="Lipzen A."/>
            <person name="Lundell T."/>
            <person name="Morin E."/>
            <person name="Murat C."/>
            <person name="Riley R."/>
            <person name="Ohm R."/>
            <person name="Sun H."/>
            <person name="Tunlid A."/>
            <person name="Henrissat B."/>
            <person name="Grigoriev I.V."/>
            <person name="Hibbett D.S."/>
            <person name="Martin F."/>
        </authorList>
    </citation>
    <scope>NUCLEOTIDE SEQUENCE [LARGE SCALE GENOMIC DNA]</scope>
    <source>
        <strain evidence="2">Foug A</strain>
    </source>
</reference>